<evidence type="ECO:0000256" key="1">
    <source>
        <dbReference type="SAM" id="Coils"/>
    </source>
</evidence>
<dbReference type="EMBL" id="SJZB01000042">
    <property type="protein sequence ID" value="TCJ12863.1"/>
    <property type="molecule type" value="Genomic_DNA"/>
</dbReference>
<name>A0A4R1B8W8_9PROT</name>
<dbReference type="AlphaFoldDB" id="A0A4R1B8W8"/>
<sequence>MDALETKLAQLLERHQAMRVENIRLRQQVVAMENANKLLSERLADVRGRMENLFNKLPD</sequence>
<evidence type="ECO:0000313" key="2">
    <source>
        <dbReference type="EMBL" id="TCJ12863.1"/>
    </source>
</evidence>
<accession>A0A4R1B8W8</accession>
<dbReference type="Proteomes" id="UP000295443">
    <property type="component" value="Unassembled WGS sequence"/>
</dbReference>
<proteinExistence type="predicted"/>
<comment type="caution">
    <text evidence="2">The sequence shown here is derived from an EMBL/GenBank/DDBJ whole genome shotgun (WGS) entry which is preliminary data.</text>
</comment>
<reference evidence="2 3" key="1">
    <citation type="submission" date="2019-03" db="EMBL/GenBank/DDBJ databases">
        <title>Genome sequence of Thiobacillaceae bacterium LSR1, a sulfur-oxidizing bacterium isolated from freshwater sediment.</title>
        <authorList>
            <person name="Li S."/>
        </authorList>
    </citation>
    <scope>NUCLEOTIDE SEQUENCE [LARGE SCALE GENOMIC DNA]</scope>
    <source>
        <strain evidence="2 3">LSR1</strain>
    </source>
</reference>
<keyword evidence="1" id="KW-0175">Coiled coil</keyword>
<feature type="coiled-coil region" evidence="1">
    <location>
        <begin position="1"/>
        <end position="56"/>
    </location>
</feature>
<evidence type="ECO:0000313" key="3">
    <source>
        <dbReference type="Proteomes" id="UP000295443"/>
    </source>
</evidence>
<dbReference type="RefSeq" id="WP_131447724.1">
    <property type="nucleotide sequence ID" value="NZ_SJZB01000042.1"/>
</dbReference>
<organism evidence="2 3">
    <name type="scientific">Parasulfuritortus cantonensis</name>
    <dbReference type="NCBI Taxonomy" id="2528202"/>
    <lineage>
        <taxon>Bacteria</taxon>
        <taxon>Pseudomonadati</taxon>
        <taxon>Pseudomonadota</taxon>
        <taxon>Betaproteobacteria</taxon>
        <taxon>Nitrosomonadales</taxon>
        <taxon>Thiobacillaceae</taxon>
        <taxon>Parasulfuritortus</taxon>
    </lineage>
</organism>
<dbReference type="OrthoDB" id="9181920at2"/>
<gene>
    <name evidence="2" type="ORF">EZJ19_11540</name>
</gene>
<evidence type="ECO:0008006" key="4">
    <source>
        <dbReference type="Google" id="ProtNLM"/>
    </source>
</evidence>
<protein>
    <recommendedName>
        <fullName evidence="4">Cell division protein ZapB</fullName>
    </recommendedName>
</protein>
<keyword evidence="3" id="KW-1185">Reference proteome</keyword>